<keyword evidence="2" id="KW-1185">Reference proteome</keyword>
<evidence type="ECO:0000313" key="2">
    <source>
        <dbReference type="Proteomes" id="UP001500957"/>
    </source>
</evidence>
<evidence type="ECO:0008006" key="3">
    <source>
        <dbReference type="Google" id="ProtNLM"/>
    </source>
</evidence>
<dbReference type="Proteomes" id="UP001500957">
    <property type="component" value="Unassembled WGS sequence"/>
</dbReference>
<accession>A0ABN1G5S1</accession>
<protein>
    <recommendedName>
        <fullName evidence="3">ABM domain-containing protein</fullName>
    </recommendedName>
</protein>
<reference evidence="1 2" key="1">
    <citation type="journal article" date="2019" name="Int. J. Syst. Evol. Microbiol.">
        <title>The Global Catalogue of Microorganisms (GCM) 10K type strain sequencing project: providing services to taxonomists for standard genome sequencing and annotation.</title>
        <authorList>
            <consortium name="The Broad Institute Genomics Platform"/>
            <consortium name="The Broad Institute Genome Sequencing Center for Infectious Disease"/>
            <person name="Wu L."/>
            <person name="Ma J."/>
        </authorList>
    </citation>
    <scope>NUCLEOTIDE SEQUENCE [LARGE SCALE GENOMIC DNA]</scope>
    <source>
        <strain evidence="1 2">JCM 10671</strain>
    </source>
</reference>
<dbReference type="EMBL" id="BAAAHE010000004">
    <property type="protein sequence ID" value="GAA0604641.1"/>
    <property type="molecule type" value="Genomic_DNA"/>
</dbReference>
<name>A0ABN1G5S1_9ACTN</name>
<dbReference type="SUPFAM" id="SSF54909">
    <property type="entry name" value="Dimeric alpha+beta barrel"/>
    <property type="match status" value="1"/>
</dbReference>
<dbReference type="RefSeq" id="WP_344600851.1">
    <property type="nucleotide sequence ID" value="NZ_BAAAHE010000004.1"/>
</dbReference>
<evidence type="ECO:0000313" key="1">
    <source>
        <dbReference type="EMBL" id="GAA0604641.1"/>
    </source>
</evidence>
<dbReference type="InterPro" id="IPR011008">
    <property type="entry name" value="Dimeric_a/b-barrel"/>
</dbReference>
<sequence length="92" mass="9709">MSLTLVLIAHIPAEGVAAFDAYEAAVLPLLTRHSGELQRRLRTADGTVEVHVVHFASADAFAGFRADPDRAAAQHLLEASGAVTEVHPVADV</sequence>
<gene>
    <name evidence="1" type="ORF">GCM10009547_03090</name>
</gene>
<organism evidence="1 2">
    <name type="scientific">Sporichthya brevicatena</name>
    <dbReference type="NCBI Taxonomy" id="171442"/>
    <lineage>
        <taxon>Bacteria</taxon>
        <taxon>Bacillati</taxon>
        <taxon>Actinomycetota</taxon>
        <taxon>Actinomycetes</taxon>
        <taxon>Sporichthyales</taxon>
        <taxon>Sporichthyaceae</taxon>
        <taxon>Sporichthya</taxon>
    </lineage>
</organism>
<comment type="caution">
    <text evidence="1">The sequence shown here is derived from an EMBL/GenBank/DDBJ whole genome shotgun (WGS) entry which is preliminary data.</text>
</comment>
<proteinExistence type="predicted"/>